<evidence type="ECO:0000259" key="1">
    <source>
        <dbReference type="Pfam" id="PF07739"/>
    </source>
</evidence>
<protein>
    <recommendedName>
        <fullName evidence="1">TipAS antibiotic-recognition domain-containing protein</fullName>
    </recommendedName>
</protein>
<feature type="domain" description="TipAS antibiotic-recognition" evidence="1">
    <location>
        <begin position="4"/>
        <end position="58"/>
    </location>
</feature>
<dbReference type="EMBL" id="LT559118">
    <property type="protein sequence ID" value="SBO95198.1"/>
    <property type="molecule type" value="Genomic_DNA"/>
</dbReference>
<organism evidence="2">
    <name type="scientific">Nonomuraea gerenzanensis</name>
    <dbReference type="NCBI Taxonomy" id="93944"/>
    <lineage>
        <taxon>Bacteria</taxon>
        <taxon>Bacillati</taxon>
        <taxon>Actinomycetota</taxon>
        <taxon>Actinomycetes</taxon>
        <taxon>Streptosporangiales</taxon>
        <taxon>Streptosporangiaceae</taxon>
        <taxon>Nonomuraea</taxon>
    </lineage>
</organism>
<proteinExistence type="predicted"/>
<reference evidence="2" key="1">
    <citation type="submission" date="2016-04" db="EMBL/GenBank/DDBJ databases">
        <authorList>
            <person name="Evans L.H."/>
            <person name="Alamgir A."/>
            <person name="Owens N."/>
            <person name="Weber N.D."/>
            <person name="Virtaneva K."/>
            <person name="Barbian K."/>
            <person name="Babar A."/>
            <person name="Rosenke K."/>
        </authorList>
    </citation>
    <scope>NUCLEOTIDE SEQUENCE</scope>
    <source>
        <strain evidence="2">Nono1</strain>
    </source>
</reference>
<name>A0A1M4E902_9ACTN</name>
<dbReference type="Gene3D" id="1.10.490.50">
    <property type="entry name" value="Antibiotic binding domain of TipA-like multidrug resistance regulators"/>
    <property type="match status" value="1"/>
</dbReference>
<dbReference type="Pfam" id="PF07739">
    <property type="entry name" value="TipAS"/>
    <property type="match status" value="1"/>
</dbReference>
<dbReference type="InterPro" id="IPR012925">
    <property type="entry name" value="TipAS_dom"/>
</dbReference>
<accession>A0A1M4E902</accession>
<sequence length="64" mass="7499">MLAVLDGHYRELRRFWAPSAAEYVQLGRMQVEEEQFRANYERIAEGLAAYMRDAMAAYARVRLS</sequence>
<evidence type="ECO:0000313" key="2">
    <source>
        <dbReference type="EMBL" id="SBO95198.1"/>
    </source>
</evidence>
<dbReference type="SUPFAM" id="SSF89082">
    <property type="entry name" value="Antibiotic binding domain of TipA-like multidrug resistance regulators"/>
    <property type="match status" value="1"/>
</dbReference>
<dbReference type="AlphaFoldDB" id="A0A1M4E902"/>
<dbReference type="InterPro" id="IPR036244">
    <property type="entry name" value="TipA-like_antibiotic-bd"/>
</dbReference>
<gene>
    <name evidence="2" type="ORF">BN4615_P4714</name>
</gene>